<evidence type="ECO:0000259" key="2">
    <source>
        <dbReference type="Pfam" id="PF13239"/>
    </source>
</evidence>
<proteinExistence type="predicted"/>
<dbReference type="RefSeq" id="WP_073309272.1">
    <property type="nucleotide sequence ID" value="NZ_FQZI01000002.1"/>
</dbReference>
<gene>
    <name evidence="3" type="ORF">SAMN05444363_1058</name>
</gene>
<dbReference type="Proteomes" id="UP000184488">
    <property type="component" value="Unassembled WGS sequence"/>
</dbReference>
<evidence type="ECO:0000313" key="4">
    <source>
        <dbReference type="Proteomes" id="UP000184488"/>
    </source>
</evidence>
<keyword evidence="1" id="KW-1133">Transmembrane helix</keyword>
<evidence type="ECO:0000256" key="1">
    <source>
        <dbReference type="SAM" id="Phobius"/>
    </source>
</evidence>
<sequence>MENFNEDYKRYECAKERVKEIKGFYIHLFTYVCVISFLLFINLKYSEDHLWFYWPMLGWGIGLLFHGLKAFEVSFVSKDWEERKIREYMENEKKNQNKFE</sequence>
<keyword evidence="4" id="KW-1185">Reference proteome</keyword>
<keyword evidence="1" id="KW-0472">Membrane</keyword>
<dbReference type="EMBL" id="FQZI01000002">
    <property type="protein sequence ID" value="SHI63610.1"/>
    <property type="molecule type" value="Genomic_DNA"/>
</dbReference>
<feature type="transmembrane region" description="Helical" evidence="1">
    <location>
        <begin position="51"/>
        <end position="68"/>
    </location>
</feature>
<evidence type="ECO:0000313" key="3">
    <source>
        <dbReference type="EMBL" id="SHI63610.1"/>
    </source>
</evidence>
<reference evidence="4" key="1">
    <citation type="submission" date="2016-11" db="EMBL/GenBank/DDBJ databases">
        <authorList>
            <person name="Varghese N."/>
            <person name="Submissions S."/>
        </authorList>
    </citation>
    <scope>NUCLEOTIDE SEQUENCE [LARGE SCALE GENOMIC DNA]</scope>
    <source>
        <strain evidence="4">DSM 18829</strain>
    </source>
</reference>
<keyword evidence="1" id="KW-0812">Transmembrane</keyword>
<dbReference type="STRING" id="415425.SAMN05444363_1058"/>
<name>A0A1M6CRL4_9FLAO</name>
<dbReference type="Pfam" id="PF13239">
    <property type="entry name" value="2TM"/>
    <property type="match status" value="1"/>
</dbReference>
<organism evidence="3 4">
    <name type="scientific">Flavobacterium terrae</name>
    <dbReference type="NCBI Taxonomy" id="415425"/>
    <lineage>
        <taxon>Bacteria</taxon>
        <taxon>Pseudomonadati</taxon>
        <taxon>Bacteroidota</taxon>
        <taxon>Flavobacteriia</taxon>
        <taxon>Flavobacteriales</taxon>
        <taxon>Flavobacteriaceae</taxon>
        <taxon>Flavobacterium</taxon>
    </lineage>
</organism>
<dbReference type="OrthoDB" id="8965954at2"/>
<feature type="domain" description="2TM" evidence="2">
    <location>
        <begin position="13"/>
        <end position="90"/>
    </location>
</feature>
<accession>A0A1M6CRL4</accession>
<dbReference type="AlphaFoldDB" id="A0A1M6CRL4"/>
<dbReference type="InterPro" id="IPR025698">
    <property type="entry name" value="2TM_dom"/>
</dbReference>
<feature type="transmembrane region" description="Helical" evidence="1">
    <location>
        <begin position="24"/>
        <end position="45"/>
    </location>
</feature>
<protein>
    <submittedName>
        <fullName evidence="3">2TM domain-containing protein</fullName>
    </submittedName>
</protein>